<dbReference type="PANTHER" id="PTHR38776:SF1">
    <property type="entry name" value="MLTA-INTERACTING PROTEIN-RELATED"/>
    <property type="match status" value="1"/>
</dbReference>
<evidence type="ECO:0000256" key="1">
    <source>
        <dbReference type="ARBA" id="ARBA00004442"/>
    </source>
</evidence>
<evidence type="ECO:0000256" key="6">
    <source>
        <dbReference type="SAM" id="SignalP"/>
    </source>
</evidence>
<dbReference type="PANTHER" id="PTHR38776">
    <property type="entry name" value="MLTA-INTERACTING PROTEIN-RELATED"/>
    <property type="match status" value="1"/>
</dbReference>
<organism evidence="8 9">
    <name type="scientific">Ectorhizobium quercum</name>
    <dbReference type="NCBI Taxonomy" id="2965071"/>
    <lineage>
        <taxon>Bacteria</taxon>
        <taxon>Pseudomonadati</taxon>
        <taxon>Pseudomonadota</taxon>
        <taxon>Alphaproteobacteria</taxon>
        <taxon>Hyphomicrobiales</taxon>
        <taxon>Rhizobiaceae</taxon>
        <taxon>Ectorhizobium</taxon>
    </lineage>
</organism>
<evidence type="ECO:0000313" key="8">
    <source>
        <dbReference type="EMBL" id="MCX8998619.1"/>
    </source>
</evidence>
<accession>A0AAE3SX23</accession>
<dbReference type="AlphaFoldDB" id="A0AAE3SX23"/>
<dbReference type="InterPro" id="IPR010583">
    <property type="entry name" value="MipA"/>
</dbReference>
<name>A0AAE3SX23_9HYPH</name>
<dbReference type="RefSeq" id="WP_306410088.1">
    <property type="nucleotide sequence ID" value="NZ_JANFPI010000001.1"/>
</dbReference>
<feature type="signal peptide" evidence="6">
    <location>
        <begin position="1"/>
        <end position="23"/>
    </location>
</feature>
<gene>
    <name evidence="7" type="ORF">NOF55_04410</name>
    <name evidence="8" type="ORF">NOF55_16015</name>
</gene>
<evidence type="ECO:0000313" key="7">
    <source>
        <dbReference type="EMBL" id="MCX8996342.1"/>
    </source>
</evidence>
<dbReference type="GO" id="GO:0009279">
    <property type="term" value="C:cell outer membrane"/>
    <property type="evidence" value="ECO:0007669"/>
    <property type="project" value="UniProtKB-SubCell"/>
</dbReference>
<proteinExistence type="inferred from homology"/>
<feature type="chain" id="PRO_5042443141" evidence="6">
    <location>
        <begin position="24"/>
        <end position="267"/>
    </location>
</feature>
<comment type="similarity">
    <text evidence="2">Belongs to the MipA/OmpV family.</text>
</comment>
<dbReference type="Pfam" id="PF06629">
    <property type="entry name" value="MipA"/>
    <property type="match status" value="1"/>
</dbReference>
<sequence>MFKPAFVLLALGFPLLHAGTAAAEGSLWSGNWALTLGGTGFVGPKFEGSKKSSFQFSPIISLGKQGEGPRYVSRNDNASVSLFDQGAFRAGIAGKLVMPRDADDERELQGMRDIKLGVELGGFAEVYPTENLRVRGEVRQGFRSHHGVVADVAADAFVDVTPNIRVSAGPRIRFASADYFDHYYGVSAAQAASGGPSAYNPGGGVHSVAVGGAIDWKPTDRFTASSFVEYRRLTGPAADSSLVRERGSANQFVVGLSASYKFNFTLD</sequence>
<evidence type="ECO:0000256" key="5">
    <source>
        <dbReference type="ARBA" id="ARBA00023237"/>
    </source>
</evidence>
<keyword evidence="4" id="KW-0472">Membrane</keyword>
<evidence type="ECO:0000256" key="3">
    <source>
        <dbReference type="ARBA" id="ARBA00022729"/>
    </source>
</evidence>
<comment type="caution">
    <text evidence="8">The sequence shown here is derived from an EMBL/GenBank/DDBJ whole genome shotgun (WGS) entry which is preliminary data.</text>
</comment>
<keyword evidence="5" id="KW-0998">Cell outer membrane</keyword>
<dbReference type="EMBL" id="JANFPI010000005">
    <property type="protein sequence ID" value="MCX8998619.1"/>
    <property type="molecule type" value="Genomic_DNA"/>
</dbReference>
<keyword evidence="9" id="KW-1185">Reference proteome</keyword>
<comment type="subcellular location">
    <subcellularLocation>
        <location evidence="1">Cell outer membrane</location>
    </subcellularLocation>
</comment>
<evidence type="ECO:0000313" key="9">
    <source>
        <dbReference type="Proteomes" id="UP001208771"/>
    </source>
</evidence>
<keyword evidence="3 6" id="KW-0732">Signal</keyword>
<protein>
    <submittedName>
        <fullName evidence="8">MipA/OmpV family protein</fullName>
    </submittedName>
</protein>
<evidence type="ECO:0000256" key="4">
    <source>
        <dbReference type="ARBA" id="ARBA00023136"/>
    </source>
</evidence>
<dbReference type="EMBL" id="JANFPI010000001">
    <property type="protein sequence ID" value="MCX8996342.1"/>
    <property type="molecule type" value="Genomic_DNA"/>
</dbReference>
<reference evidence="8" key="1">
    <citation type="submission" date="2022-07" db="EMBL/GenBank/DDBJ databases">
        <title>Ectorhizobium quercum gen.nov., sp. nov.</title>
        <authorList>
            <person name="Ma T."/>
            <person name="Li Y."/>
        </authorList>
    </citation>
    <scope>NUCLEOTIDE SEQUENCE</scope>
    <source>
        <strain evidence="8">BDR2-2</strain>
    </source>
</reference>
<dbReference type="Proteomes" id="UP001208771">
    <property type="component" value="Unassembled WGS sequence"/>
</dbReference>
<evidence type="ECO:0000256" key="2">
    <source>
        <dbReference type="ARBA" id="ARBA00005722"/>
    </source>
</evidence>